<accession>A0ABW7XYX7</accession>
<proteinExistence type="predicted"/>
<comment type="caution">
    <text evidence="2">The sequence shown here is derived from an EMBL/GenBank/DDBJ whole genome shotgun (WGS) entry which is preliminary data.</text>
</comment>
<dbReference type="InterPro" id="IPR038461">
    <property type="entry name" value="Schlafen_AlbA_2_dom_sf"/>
</dbReference>
<evidence type="ECO:0000313" key="3">
    <source>
        <dbReference type="Proteomes" id="UP001612415"/>
    </source>
</evidence>
<evidence type="ECO:0000313" key="2">
    <source>
        <dbReference type="EMBL" id="MFI5674583.1"/>
    </source>
</evidence>
<dbReference type="RefSeq" id="WP_398655527.1">
    <property type="nucleotide sequence ID" value="NZ_JBITDC010000003.1"/>
</dbReference>
<dbReference type="Pfam" id="PF04326">
    <property type="entry name" value="SLFN_AlbA_2"/>
    <property type="match status" value="1"/>
</dbReference>
<name>A0ABW7XYX7_STRCE</name>
<feature type="domain" description="Schlafen AlbA-2" evidence="1">
    <location>
        <begin position="196"/>
        <end position="304"/>
    </location>
</feature>
<dbReference type="Proteomes" id="UP001612415">
    <property type="component" value="Unassembled WGS sequence"/>
</dbReference>
<gene>
    <name evidence="2" type="ORF">ACIA8P_07935</name>
</gene>
<reference evidence="2 3" key="1">
    <citation type="submission" date="2024-10" db="EMBL/GenBank/DDBJ databases">
        <title>The Natural Products Discovery Center: Release of the First 8490 Sequenced Strains for Exploring Actinobacteria Biosynthetic Diversity.</title>
        <authorList>
            <person name="Kalkreuter E."/>
            <person name="Kautsar S.A."/>
            <person name="Yang D."/>
            <person name="Bader C.D."/>
            <person name="Teijaro C.N."/>
            <person name="Fluegel L."/>
            <person name="Davis C.M."/>
            <person name="Simpson J.R."/>
            <person name="Lauterbach L."/>
            <person name="Steele A.D."/>
            <person name="Gui C."/>
            <person name="Meng S."/>
            <person name="Li G."/>
            <person name="Viehrig K."/>
            <person name="Ye F."/>
            <person name="Su P."/>
            <person name="Kiefer A.F."/>
            <person name="Nichols A."/>
            <person name="Cepeda A.J."/>
            <person name="Yan W."/>
            <person name="Fan B."/>
            <person name="Jiang Y."/>
            <person name="Adhikari A."/>
            <person name="Zheng C.-J."/>
            <person name="Schuster L."/>
            <person name="Cowan T.M."/>
            <person name="Smanski M.J."/>
            <person name="Chevrette M.G."/>
            <person name="De Carvalho L.P.S."/>
            <person name="Shen B."/>
        </authorList>
    </citation>
    <scope>NUCLEOTIDE SEQUENCE [LARGE SCALE GENOMIC DNA]</scope>
    <source>
        <strain evidence="2 3">NPDC051599</strain>
    </source>
</reference>
<dbReference type="EMBL" id="JBITDC010000003">
    <property type="protein sequence ID" value="MFI5674583.1"/>
    <property type="molecule type" value="Genomic_DNA"/>
</dbReference>
<evidence type="ECO:0000259" key="1">
    <source>
        <dbReference type="Pfam" id="PF04326"/>
    </source>
</evidence>
<dbReference type="InterPro" id="IPR007421">
    <property type="entry name" value="Schlafen_AlbA_2_dom"/>
</dbReference>
<sequence>MSYVEGIQRERTSKLSSYGKLLLSNGVALPYETNRVDFTIEWNPEVEGDVPSVELTEEVAGLVGCDVAIYFSGSSEKQPGVHVYSSPGKDSEVFLTVRLHEAFPDREVEEYVSHFLRRRRVAVEECFRYSDGDGVQWNLTCRGIGGESRTMRFLFDAALALQQSTMRSIQVQLESAEDALEALKGNEVWRFIGLHENEWLEVKSQLPDLSKSAGKFTLVKDVAQFANSRLGGILVYGMFTKNKGDGDAIRRVVPFSLDERLKNSIEATLRNQVYPAIANLHVDSVSIDGGDLLYVYVPPQSDSAKPFIVEGAGIAELGKGSVFAVPIRSGGAAVQVTGKSLHALLAGRISLSG</sequence>
<keyword evidence="3" id="KW-1185">Reference proteome</keyword>
<protein>
    <submittedName>
        <fullName evidence="2">Helix-turn-helix domain-containing protein</fullName>
    </submittedName>
</protein>
<organism evidence="2 3">
    <name type="scientific">Streptomyces cellulosae</name>
    <dbReference type="NCBI Taxonomy" id="1968"/>
    <lineage>
        <taxon>Bacteria</taxon>
        <taxon>Bacillati</taxon>
        <taxon>Actinomycetota</taxon>
        <taxon>Actinomycetes</taxon>
        <taxon>Kitasatosporales</taxon>
        <taxon>Streptomycetaceae</taxon>
        <taxon>Streptomyces</taxon>
    </lineage>
</organism>
<dbReference type="Gene3D" id="3.30.950.30">
    <property type="entry name" value="Schlafen, AAA domain"/>
    <property type="match status" value="1"/>
</dbReference>